<dbReference type="GO" id="GO:0042138">
    <property type="term" value="P:meiotic DNA double-strand break formation"/>
    <property type="evidence" value="ECO:0007669"/>
    <property type="project" value="InterPro"/>
</dbReference>
<dbReference type="PANTHER" id="PTHR36379:SF1">
    <property type="entry name" value="PUTATIVE RECOMBINATION INITIATION DEFECT 1-RELATED"/>
    <property type="match status" value="1"/>
</dbReference>
<gene>
    <name evidence="2" type="primary">LOC111279752</name>
</gene>
<dbReference type="PANTHER" id="PTHR36379">
    <property type="entry name" value="PROTEIN PRD1"/>
    <property type="match status" value="1"/>
</dbReference>
<keyword evidence="1" id="KW-1185">Reference proteome</keyword>
<dbReference type="InterPro" id="IPR044968">
    <property type="entry name" value="PRD1"/>
</dbReference>
<dbReference type="RefSeq" id="XP_022722511.1">
    <property type="nucleotide sequence ID" value="XM_022866776.1"/>
</dbReference>
<accession>A0A6P5X3V5</accession>
<evidence type="ECO:0000313" key="2">
    <source>
        <dbReference type="RefSeq" id="XP_022722511.1"/>
    </source>
</evidence>
<organism evidence="1 2">
    <name type="scientific">Durio zibethinus</name>
    <name type="common">Durian</name>
    <dbReference type="NCBI Taxonomy" id="66656"/>
    <lineage>
        <taxon>Eukaryota</taxon>
        <taxon>Viridiplantae</taxon>
        <taxon>Streptophyta</taxon>
        <taxon>Embryophyta</taxon>
        <taxon>Tracheophyta</taxon>
        <taxon>Spermatophyta</taxon>
        <taxon>Magnoliopsida</taxon>
        <taxon>eudicotyledons</taxon>
        <taxon>Gunneridae</taxon>
        <taxon>Pentapetalae</taxon>
        <taxon>rosids</taxon>
        <taxon>malvids</taxon>
        <taxon>Malvales</taxon>
        <taxon>Malvaceae</taxon>
        <taxon>Helicteroideae</taxon>
        <taxon>Durio</taxon>
    </lineage>
</organism>
<proteinExistence type="predicted"/>
<dbReference type="SUPFAM" id="SSF48371">
    <property type="entry name" value="ARM repeat"/>
    <property type="match status" value="1"/>
</dbReference>
<dbReference type="InterPro" id="IPR016024">
    <property type="entry name" value="ARM-type_fold"/>
</dbReference>
<protein>
    <submittedName>
        <fullName evidence="2">Protein PRD1 isoform X1</fullName>
    </submittedName>
</protein>
<reference evidence="2" key="1">
    <citation type="submission" date="2025-08" db="UniProtKB">
        <authorList>
            <consortium name="RefSeq"/>
        </authorList>
    </citation>
    <scope>IDENTIFICATION</scope>
    <source>
        <tissue evidence="2">Fruit stalk</tissue>
    </source>
</reference>
<dbReference type="GeneID" id="111279752"/>
<dbReference type="Proteomes" id="UP000515121">
    <property type="component" value="Unplaced"/>
</dbReference>
<sequence>MMLEDSQEPVSLDQEAAIIQCSQGHRTTLSLRTEQGGSICLLCLSNLISNPRTPTLHVSYALSQLSNAISQPLFLNSLLSFHPHFLISPLLHALSSFDDDPIAQQLIDIISALCASAKASVTADFVAQVAEKLSSGALVWSRRQLYVLHCLGVLLNCQIDDPCMHIRDKFALVSNLVAGFQLPSDEIQGEILFVLYKLSVLGYAPKDCVGADVLRAFCPSLLRLSMEALLKTQRDDVRLNGVAFLTLLVQIGLFGNGHGNEISSTSSDEADNFMQTTETPLSVLFAEAIKGPLLSSDSQVQISTLDLIFHYLSCGDASSKQIQILVEENIVDYVFEILRLSECKDPMVYSCLKVLNLFPCTEQAFRQRLIIGFPTLIPVLRHVAEVPFHPAQIHILKLIQNCVYDCPGIASTSNIEELALILSRMLERHGDGEIGMIPETFLLVCSTFVVLLKLPSSRVASNLAALLQESLKHAVLACLAIYEKDPCQLLHPLYLLKEAYSYSHEEFFANKSSNLQLRTCAVDICTSHILPWFAMAINEIDEEIVLGVLETFHFILLQSPDIQATELAKVLLSSSWFSLSFGCLGLFPTEKMKWRVYLMLSSLVDVLLGNQAGQPIRDAALFLPSDPTDLLFLLGQKNSHNSDLSSCQAAVLLLLHVSCLRDDWLADERSVLASLEQYILVNSVDFLSGCVDSFTMMQVLNLYGLCRGLAKVNNQVSHSLEAERILFHILTESEWDLPSATIHPVAVIWLFQQEKISKPLSCQLLKFCVRHCSDGNQIIIHQDNSHIIDVRVIAELVATGNNYAAELLMCLLVRLTEEGAQNHDIIAVVNLISTIIDIFPAASDQLCLHGIGNAILTVVYHNSSHSSSSELLVTILRLLFNILSTVHAETLSDGESWLQLSSKLIDYLIPALRKYGWNHEGLLLVGILSLILHHSSKKVLIEASKSIIFNASLISTVNSIVQAASSKGPALIEYDEGTSSGENLIFLLLLYYFSLRCLRAVLPEVLDWQTFLKSPNMIQPVSAINIHCHDLCRLIHFGSPMVKLVASSCLLEFLSGISYQKKWKHEELQCCMGYLMSIMTVLEGLVFYDDFRVAMNCCLCLSIILGWAQPDMQESAAARSNWYRLIVEEMTMSMAVPYLASKSFSNHHKPAVHVTVALLKLQKIPRWMRTVFDGLSISGIIDNLKVMDVSPEMVLLFRALLNSGFLKAEHIASLNHVLQACRKRIYNNSKEHIKDKHVQKIVSSSDDLGEVCEYLIHLMMSESSSDTNSGNKRLFEEIEMFFSTLTLEDPQCPSKLSV</sequence>
<evidence type="ECO:0000313" key="1">
    <source>
        <dbReference type="Proteomes" id="UP000515121"/>
    </source>
</evidence>
<dbReference type="KEGG" id="dzi:111279752"/>
<name>A0A6P5X3V5_DURZI</name>
<dbReference type="OrthoDB" id="2019943at2759"/>